<organism evidence="2 3">
    <name type="scientific">Rhipicephalus sanguineus</name>
    <name type="common">Brown dog tick</name>
    <name type="synonym">Ixodes sanguineus</name>
    <dbReference type="NCBI Taxonomy" id="34632"/>
    <lineage>
        <taxon>Eukaryota</taxon>
        <taxon>Metazoa</taxon>
        <taxon>Ecdysozoa</taxon>
        <taxon>Arthropoda</taxon>
        <taxon>Chelicerata</taxon>
        <taxon>Arachnida</taxon>
        <taxon>Acari</taxon>
        <taxon>Parasitiformes</taxon>
        <taxon>Ixodida</taxon>
        <taxon>Ixodoidea</taxon>
        <taxon>Ixodidae</taxon>
        <taxon>Rhipicephalinae</taxon>
        <taxon>Rhipicephalus</taxon>
        <taxon>Rhipicephalus</taxon>
    </lineage>
</organism>
<dbReference type="PANTHER" id="PTHR36688">
    <property type="entry name" value="ENDO/EXONUCLEASE/PHOSPHATASE DOMAIN-CONTAINING PROTEIN"/>
    <property type="match status" value="1"/>
</dbReference>
<reference evidence="2" key="2">
    <citation type="submission" date="2021-09" db="EMBL/GenBank/DDBJ databases">
        <authorList>
            <person name="Jia N."/>
            <person name="Wang J."/>
            <person name="Shi W."/>
            <person name="Du L."/>
            <person name="Sun Y."/>
            <person name="Zhan W."/>
            <person name="Jiang J."/>
            <person name="Wang Q."/>
            <person name="Zhang B."/>
            <person name="Ji P."/>
            <person name="Sakyi L.B."/>
            <person name="Cui X."/>
            <person name="Yuan T."/>
            <person name="Jiang B."/>
            <person name="Yang W."/>
            <person name="Lam T.T.-Y."/>
            <person name="Chang Q."/>
            <person name="Ding S."/>
            <person name="Wang X."/>
            <person name="Zhu J."/>
            <person name="Ruan X."/>
            <person name="Zhao L."/>
            <person name="Wei J."/>
            <person name="Que T."/>
            <person name="Du C."/>
            <person name="Cheng J."/>
            <person name="Dai P."/>
            <person name="Han X."/>
            <person name="Huang E."/>
            <person name="Gao Y."/>
            <person name="Liu J."/>
            <person name="Shao H."/>
            <person name="Ye R."/>
            <person name="Li L."/>
            <person name="Wei W."/>
            <person name="Wang X."/>
            <person name="Wang C."/>
            <person name="Huo Q."/>
            <person name="Li W."/>
            <person name="Guo W."/>
            <person name="Chen H."/>
            <person name="Chen S."/>
            <person name="Zhou L."/>
            <person name="Zhou L."/>
            <person name="Ni X."/>
            <person name="Tian J."/>
            <person name="Zhou Y."/>
            <person name="Sheng Y."/>
            <person name="Liu T."/>
            <person name="Pan Y."/>
            <person name="Xia L."/>
            <person name="Li J."/>
            <person name="Zhao F."/>
            <person name="Cao W."/>
        </authorList>
    </citation>
    <scope>NUCLEOTIDE SEQUENCE</scope>
    <source>
        <strain evidence="2">Rsan-2018</strain>
        <tissue evidence="2">Larvae</tissue>
    </source>
</reference>
<dbReference type="InterPro" id="IPR052560">
    <property type="entry name" value="RdDP_mobile_element"/>
</dbReference>
<dbReference type="AlphaFoldDB" id="A0A9D4T3U1"/>
<proteinExistence type="predicted"/>
<dbReference type="VEuPathDB" id="VectorBase:RSAN_047461"/>
<gene>
    <name evidence="2" type="ORF">HPB52_011311</name>
</gene>
<accession>A0A9D4T3U1</accession>
<dbReference type="InterPro" id="IPR036691">
    <property type="entry name" value="Endo/exonu/phosph_ase_sf"/>
</dbReference>
<dbReference type="VEuPathDB" id="VectorBase:RSAN_048702"/>
<name>A0A9D4T3U1_RHISA</name>
<dbReference type="InterPro" id="IPR005135">
    <property type="entry name" value="Endo/exonuclease/phosphatase"/>
</dbReference>
<feature type="domain" description="Endonuclease/exonuclease/phosphatase" evidence="1">
    <location>
        <begin position="20"/>
        <end position="127"/>
    </location>
</feature>
<evidence type="ECO:0000259" key="1">
    <source>
        <dbReference type="Pfam" id="PF14529"/>
    </source>
</evidence>
<keyword evidence="3" id="KW-1185">Reference proteome</keyword>
<dbReference type="SUPFAM" id="SSF56219">
    <property type="entry name" value="DNase I-like"/>
    <property type="match status" value="1"/>
</dbReference>
<dbReference type="Pfam" id="PF14529">
    <property type="entry name" value="Exo_endo_phos_2"/>
    <property type="match status" value="1"/>
</dbReference>
<dbReference type="Proteomes" id="UP000821837">
    <property type="component" value="Unassembled WGS sequence"/>
</dbReference>
<dbReference type="PANTHER" id="PTHR36688:SF1">
    <property type="entry name" value="ENDONUCLEASE_EXONUCLEASE_PHOSPHATASE DOMAIN-CONTAINING PROTEIN"/>
    <property type="match status" value="1"/>
</dbReference>
<comment type="caution">
    <text evidence="2">The sequence shown here is derived from an EMBL/GenBank/DDBJ whole genome shotgun (WGS) entry which is preliminary data.</text>
</comment>
<sequence>MKMAGSNKEIPFPHLALELPPRDQLTDFDHFIRELRKRTRGPRLVVVGDFNAPHTAWGYAITTKKGARVHDVAQQHGLTLWNDPLQPTRVANSISRDTKPDLTFTRDFKKAGWTCLPETLGSDHHIIQLDIGYERRPTKTGTARLMDWNAFRNKLDVDKEIADIDTWLTKILDTAQRLTHNYEGSEEDLLRELCNKLRGPVQSATIPPPPKEYEGIPNADPDRPFTPAELQVAISKLTRNTSPGKDRIVNKRLRQLPNHALTALLRYYNECWEKGELPAAWKHSETRASPSTGCKYGRSPRFEYSACTCTATDQGPPRFLDFNTRFSNSRTL</sequence>
<evidence type="ECO:0000313" key="2">
    <source>
        <dbReference type="EMBL" id="KAH7968803.1"/>
    </source>
</evidence>
<evidence type="ECO:0000313" key="3">
    <source>
        <dbReference type="Proteomes" id="UP000821837"/>
    </source>
</evidence>
<reference evidence="2" key="1">
    <citation type="journal article" date="2020" name="Cell">
        <title>Large-Scale Comparative Analyses of Tick Genomes Elucidate Their Genetic Diversity and Vector Capacities.</title>
        <authorList>
            <consortium name="Tick Genome and Microbiome Consortium (TIGMIC)"/>
            <person name="Jia N."/>
            <person name="Wang J."/>
            <person name="Shi W."/>
            <person name="Du L."/>
            <person name="Sun Y."/>
            <person name="Zhan W."/>
            <person name="Jiang J.F."/>
            <person name="Wang Q."/>
            <person name="Zhang B."/>
            <person name="Ji P."/>
            <person name="Bell-Sakyi L."/>
            <person name="Cui X.M."/>
            <person name="Yuan T.T."/>
            <person name="Jiang B.G."/>
            <person name="Yang W.F."/>
            <person name="Lam T.T."/>
            <person name="Chang Q.C."/>
            <person name="Ding S.J."/>
            <person name="Wang X.J."/>
            <person name="Zhu J.G."/>
            <person name="Ruan X.D."/>
            <person name="Zhao L."/>
            <person name="Wei J.T."/>
            <person name="Ye R.Z."/>
            <person name="Que T.C."/>
            <person name="Du C.H."/>
            <person name="Zhou Y.H."/>
            <person name="Cheng J.X."/>
            <person name="Dai P.F."/>
            <person name="Guo W.B."/>
            <person name="Han X.H."/>
            <person name="Huang E.J."/>
            <person name="Li L.F."/>
            <person name="Wei W."/>
            <person name="Gao Y.C."/>
            <person name="Liu J.Z."/>
            <person name="Shao H.Z."/>
            <person name="Wang X."/>
            <person name="Wang C.C."/>
            <person name="Yang T.C."/>
            <person name="Huo Q.B."/>
            <person name="Li W."/>
            <person name="Chen H.Y."/>
            <person name="Chen S.E."/>
            <person name="Zhou L.G."/>
            <person name="Ni X.B."/>
            <person name="Tian J.H."/>
            <person name="Sheng Y."/>
            <person name="Liu T."/>
            <person name="Pan Y.S."/>
            <person name="Xia L.Y."/>
            <person name="Li J."/>
            <person name="Zhao F."/>
            <person name="Cao W.C."/>
        </authorList>
    </citation>
    <scope>NUCLEOTIDE SEQUENCE</scope>
    <source>
        <strain evidence="2">Rsan-2018</strain>
    </source>
</reference>
<dbReference type="Gene3D" id="3.60.10.10">
    <property type="entry name" value="Endonuclease/exonuclease/phosphatase"/>
    <property type="match status" value="1"/>
</dbReference>
<protein>
    <recommendedName>
        <fullName evidence="1">Endonuclease/exonuclease/phosphatase domain-containing protein</fullName>
    </recommendedName>
</protein>
<dbReference type="GO" id="GO:0003824">
    <property type="term" value="F:catalytic activity"/>
    <property type="evidence" value="ECO:0007669"/>
    <property type="project" value="InterPro"/>
</dbReference>
<dbReference type="EMBL" id="JABSTV010001248">
    <property type="protein sequence ID" value="KAH7968803.1"/>
    <property type="molecule type" value="Genomic_DNA"/>
</dbReference>